<dbReference type="PANTHER" id="PTHR37216">
    <property type="entry name" value="EXPRESSED PROTEIN"/>
    <property type="match status" value="1"/>
</dbReference>
<dbReference type="OrthoDB" id="785636at2759"/>
<dbReference type="Pfam" id="PF25284">
    <property type="entry name" value="DUF7874"/>
    <property type="match status" value="1"/>
</dbReference>
<dbReference type="FunCoup" id="A0A2I4GWW6">
    <property type="interactions" value="252"/>
</dbReference>
<accession>A0A2I4GWW6</accession>
<proteinExistence type="predicted"/>
<dbReference type="PANTHER" id="PTHR37216:SF1">
    <property type="entry name" value="EXPRESSED PROTEIN"/>
    <property type="match status" value="1"/>
</dbReference>
<protein>
    <submittedName>
        <fullName evidence="2">Uncharacterized protein LOC109011586</fullName>
    </submittedName>
</protein>
<dbReference type="Gramene" id="Jr03_05830_p1">
    <property type="protein sequence ID" value="cds.Jr03_05830_p1"/>
    <property type="gene ID" value="Jr03_05830"/>
</dbReference>
<name>A0A2I4GWW6_JUGRE</name>
<dbReference type="Proteomes" id="UP000235220">
    <property type="component" value="Chromosome 3"/>
</dbReference>
<dbReference type="AlphaFoldDB" id="A0A2I4GWW6"/>
<dbReference type="RefSeq" id="XP_018848395.1">
    <property type="nucleotide sequence ID" value="XM_018992850.2"/>
</dbReference>
<dbReference type="KEGG" id="jre:109011586"/>
<sequence length="160" mass="17632">MGTALTKSSSSGNEEKKGKEIDPKILGSCYDTHIANSPKEWTFAEFYRVVCDTVEEINKQLGCTQILVPKADKLQDAYKKYHPGEGKLTKDEFQKIFQEVVSGTGVAGIGIKDSVLYIFGVPLTAWAVKQRVLPRAIPNEIFIPVATSVTVLIMAKLNKL</sequence>
<reference evidence="2" key="1">
    <citation type="submission" date="2025-08" db="UniProtKB">
        <authorList>
            <consortium name="RefSeq"/>
        </authorList>
    </citation>
    <scope>IDENTIFICATION</scope>
    <source>
        <tissue evidence="2">Leaves</tissue>
    </source>
</reference>
<dbReference type="GeneID" id="109011586"/>
<gene>
    <name evidence="2" type="primary">LOC109011586</name>
</gene>
<organism evidence="1 2">
    <name type="scientific">Juglans regia</name>
    <name type="common">English walnut</name>
    <dbReference type="NCBI Taxonomy" id="51240"/>
    <lineage>
        <taxon>Eukaryota</taxon>
        <taxon>Viridiplantae</taxon>
        <taxon>Streptophyta</taxon>
        <taxon>Embryophyta</taxon>
        <taxon>Tracheophyta</taxon>
        <taxon>Spermatophyta</taxon>
        <taxon>Magnoliopsida</taxon>
        <taxon>eudicotyledons</taxon>
        <taxon>Gunneridae</taxon>
        <taxon>Pentapetalae</taxon>
        <taxon>rosids</taxon>
        <taxon>fabids</taxon>
        <taxon>Fagales</taxon>
        <taxon>Juglandaceae</taxon>
        <taxon>Juglans</taxon>
    </lineage>
</organism>
<evidence type="ECO:0000313" key="2">
    <source>
        <dbReference type="RefSeq" id="XP_018848395.1"/>
    </source>
</evidence>
<evidence type="ECO:0000313" key="1">
    <source>
        <dbReference type="Proteomes" id="UP000235220"/>
    </source>
</evidence>
<dbReference type="STRING" id="51240.A0A2I4GWW6"/>
<dbReference type="InterPro" id="IPR057196">
    <property type="entry name" value="DUF7874"/>
</dbReference>
<keyword evidence="1" id="KW-1185">Reference proteome</keyword>